<keyword evidence="5" id="KW-1185">Reference proteome</keyword>
<gene>
    <name evidence="4" type="ORF">CRV04_06250</name>
</gene>
<evidence type="ECO:0000259" key="3">
    <source>
        <dbReference type="PROSITE" id="PS51186"/>
    </source>
</evidence>
<dbReference type="CDD" id="cd04301">
    <property type="entry name" value="NAT_SF"/>
    <property type="match status" value="1"/>
</dbReference>
<dbReference type="InterPro" id="IPR016181">
    <property type="entry name" value="Acyl_CoA_acyltransferase"/>
</dbReference>
<dbReference type="PANTHER" id="PTHR10545:SF29">
    <property type="entry name" value="GH14572P-RELATED"/>
    <property type="match status" value="1"/>
</dbReference>
<reference evidence="4 5" key="1">
    <citation type="submission" date="2017-10" db="EMBL/GenBank/DDBJ databases">
        <title>Genomics of the genus Arcobacter.</title>
        <authorList>
            <person name="Perez-Cataluna A."/>
            <person name="Figueras M.J."/>
        </authorList>
    </citation>
    <scope>NUCLEOTIDE SEQUENCE [LARGE SCALE GENOMIC DNA]</scope>
    <source>
        <strain evidence="4 5">CECT 8987</strain>
    </source>
</reference>
<dbReference type="AlphaFoldDB" id="A0A4Q0XTI4"/>
<sequence>MILKNNLHIKEAQTEDIPALVVLLKQLFAIEKDFTFDYDKHARALKMLIEDEHCVVAVGFFEEELIAMLTMQTVISTAIGAKSGLIEDFVVDENYKHMGVGSHLLHYMKQQAHDKGFKRLQLVCDNFNENAQEFYSKKEFVKSNLTAWYLQTE</sequence>
<dbReference type="RefSeq" id="WP_128995968.1">
    <property type="nucleotide sequence ID" value="NZ_PDKN01000003.1"/>
</dbReference>
<dbReference type="SUPFAM" id="SSF55729">
    <property type="entry name" value="Acyl-CoA N-acyltransferases (Nat)"/>
    <property type="match status" value="1"/>
</dbReference>
<dbReference type="EMBL" id="PDKN01000003">
    <property type="protein sequence ID" value="RXJ58106.1"/>
    <property type="molecule type" value="Genomic_DNA"/>
</dbReference>
<keyword evidence="1 4" id="KW-0808">Transferase</keyword>
<evidence type="ECO:0000313" key="4">
    <source>
        <dbReference type="EMBL" id="RXJ58106.1"/>
    </source>
</evidence>
<keyword evidence="2" id="KW-0012">Acyltransferase</keyword>
<accession>A0A4Q0XTI4</accession>
<comment type="caution">
    <text evidence="4">The sequence shown here is derived from an EMBL/GenBank/DDBJ whole genome shotgun (WGS) entry which is preliminary data.</text>
</comment>
<evidence type="ECO:0000256" key="1">
    <source>
        <dbReference type="ARBA" id="ARBA00022679"/>
    </source>
</evidence>
<dbReference type="PROSITE" id="PS51186">
    <property type="entry name" value="GNAT"/>
    <property type="match status" value="1"/>
</dbReference>
<dbReference type="PANTHER" id="PTHR10545">
    <property type="entry name" value="DIAMINE N-ACETYLTRANSFERASE"/>
    <property type="match status" value="1"/>
</dbReference>
<dbReference type="OrthoDB" id="9805924at2"/>
<proteinExistence type="predicted"/>
<evidence type="ECO:0000313" key="5">
    <source>
        <dbReference type="Proteomes" id="UP000290657"/>
    </source>
</evidence>
<organism evidence="4 5">
    <name type="scientific">Candidatus Marinarcus aquaticus</name>
    <dbReference type="NCBI Taxonomy" id="2044504"/>
    <lineage>
        <taxon>Bacteria</taxon>
        <taxon>Pseudomonadati</taxon>
        <taxon>Campylobacterota</taxon>
        <taxon>Epsilonproteobacteria</taxon>
        <taxon>Campylobacterales</taxon>
        <taxon>Arcobacteraceae</taxon>
        <taxon>Candidatus Marinarcus</taxon>
    </lineage>
</organism>
<dbReference type="Gene3D" id="3.40.630.30">
    <property type="match status" value="1"/>
</dbReference>
<dbReference type="InterPro" id="IPR051016">
    <property type="entry name" value="Diverse_Substrate_AcTransf"/>
</dbReference>
<dbReference type="Pfam" id="PF00583">
    <property type="entry name" value="Acetyltransf_1"/>
    <property type="match status" value="1"/>
</dbReference>
<name>A0A4Q0XTI4_9BACT</name>
<protein>
    <submittedName>
        <fullName evidence="4">GNAT family N-acetyltransferase</fullName>
    </submittedName>
</protein>
<dbReference type="InterPro" id="IPR000182">
    <property type="entry name" value="GNAT_dom"/>
</dbReference>
<dbReference type="GO" id="GO:0008080">
    <property type="term" value="F:N-acetyltransferase activity"/>
    <property type="evidence" value="ECO:0007669"/>
    <property type="project" value="UniProtKB-ARBA"/>
</dbReference>
<dbReference type="Proteomes" id="UP000290657">
    <property type="component" value="Unassembled WGS sequence"/>
</dbReference>
<evidence type="ECO:0000256" key="2">
    <source>
        <dbReference type="ARBA" id="ARBA00023315"/>
    </source>
</evidence>
<feature type="domain" description="N-acetyltransferase" evidence="3">
    <location>
        <begin position="7"/>
        <end position="153"/>
    </location>
</feature>